<proteinExistence type="predicted"/>
<feature type="region of interest" description="Disordered" evidence="1">
    <location>
        <begin position="1"/>
        <end position="36"/>
    </location>
</feature>
<evidence type="ECO:0000313" key="3">
    <source>
        <dbReference type="Proteomes" id="UP001500879"/>
    </source>
</evidence>
<dbReference type="Proteomes" id="UP001500879">
    <property type="component" value="Unassembled WGS sequence"/>
</dbReference>
<comment type="caution">
    <text evidence="2">The sequence shown here is derived from an EMBL/GenBank/DDBJ whole genome shotgun (WGS) entry which is preliminary data.</text>
</comment>
<accession>A0ABP3IWY3</accession>
<keyword evidence="3" id="KW-1185">Reference proteome</keyword>
<protein>
    <submittedName>
        <fullName evidence="2">Uncharacterized protein</fullName>
    </submittedName>
</protein>
<name>A0ABP3IWY3_9ACTN</name>
<gene>
    <name evidence="2" type="ORF">GCM10010357_61000</name>
</gene>
<evidence type="ECO:0000313" key="2">
    <source>
        <dbReference type="EMBL" id="GAA0431141.1"/>
    </source>
</evidence>
<evidence type="ECO:0000256" key="1">
    <source>
        <dbReference type="SAM" id="MobiDB-lite"/>
    </source>
</evidence>
<sequence length="82" mass="8602">MPTPPFSLPHSGGQWMVPGPPPSSRDERETVSASPEPLCRGCVSVGSELQAASKSGDEMGLHLALARTGRHLANWHGKGTVT</sequence>
<reference evidence="3" key="1">
    <citation type="journal article" date="2019" name="Int. J. Syst. Evol. Microbiol.">
        <title>The Global Catalogue of Microorganisms (GCM) 10K type strain sequencing project: providing services to taxonomists for standard genome sequencing and annotation.</title>
        <authorList>
            <consortium name="The Broad Institute Genomics Platform"/>
            <consortium name="The Broad Institute Genome Sequencing Center for Infectious Disease"/>
            <person name="Wu L."/>
            <person name="Ma J."/>
        </authorList>
    </citation>
    <scope>NUCLEOTIDE SEQUENCE [LARGE SCALE GENOMIC DNA]</scope>
    <source>
        <strain evidence="3">JCM 4788</strain>
    </source>
</reference>
<dbReference type="EMBL" id="BAAABX010000065">
    <property type="protein sequence ID" value="GAA0431141.1"/>
    <property type="molecule type" value="Genomic_DNA"/>
</dbReference>
<organism evidence="2 3">
    <name type="scientific">Streptomyces luteireticuli</name>
    <dbReference type="NCBI Taxonomy" id="173858"/>
    <lineage>
        <taxon>Bacteria</taxon>
        <taxon>Bacillati</taxon>
        <taxon>Actinomycetota</taxon>
        <taxon>Actinomycetes</taxon>
        <taxon>Kitasatosporales</taxon>
        <taxon>Streptomycetaceae</taxon>
        <taxon>Streptomyces</taxon>
    </lineage>
</organism>